<protein>
    <submittedName>
        <fullName evidence="1">BLTX653</fullName>
    </submittedName>
</protein>
<reference evidence="1" key="1">
    <citation type="submission" date="2013-07" db="EMBL/GenBank/DDBJ databases">
        <title>Nephila pilipes venom gland.</title>
        <authorList>
            <person name="Huo L.J."/>
        </authorList>
    </citation>
    <scope>NUCLEOTIDE SEQUENCE</scope>
    <source>
        <tissue evidence="1">Venom gland</tissue>
    </source>
</reference>
<dbReference type="AlphaFoldDB" id="A0A076L2Z5"/>
<accession>A0A076L2Z5</accession>
<organism evidence="1">
    <name type="scientific">Nephila pilipes</name>
    <name type="common">Giant wood spider</name>
    <name type="synonym">Nephila maculata</name>
    <dbReference type="NCBI Taxonomy" id="299642"/>
    <lineage>
        <taxon>Eukaryota</taxon>
        <taxon>Metazoa</taxon>
        <taxon>Ecdysozoa</taxon>
        <taxon>Arthropoda</taxon>
        <taxon>Chelicerata</taxon>
        <taxon>Arachnida</taxon>
        <taxon>Araneae</taxon>
        <taxon>Araneomorphae</taxon>
        <taxon>Entelegynae</taxon>
        <taxon>Araneoidea</taxon>
        <taxon>Nephilidae</taxon>
        <taxon>Nephila</taxon>
    </lineage>
</organism>
<proteinExistence type="evidence at transcript level"/>
<name>A0A076L2Z5_NEPPI</name>
<dbReference type="EMBL" id="KF433688">
    <property type="protein sequence ID" value="AII98009.1"/>
    <property type="molecule type" value="mRNA"/>
</dbReference>
<evidence type="ECO:0000313" key="1">
    <source>
        <dbReference type="EMBL" id="AII98009.1"/>
    </source>
</evidence>
<sequence length="31" mass="3571">MCEASFVEEDFRKTVIICQCFLFLPLSSNSI</sequence>